<dbReference type="AlphaFoldDB" id="A0A0K2SXR1"/>
<dbReference type="Pfam" id="PF17906">
    <property type="entry name" value="HTH_48"/>
    <property type="match status" value="1"/>
</dbReference>
<dbReference type="PANTHER" id="PTHR46060:SF1">
    <property type="entry name" value="MARINER MOS1 TRANSPOSASE-LIKE PROTEIN"/>
    <property type="match status" value="1"/>
</dbReference>
<protein>
    <submittedName>
        <fullName evidence="2">Putative LOC100903547 [Metaseiulus occidentalis]</fullName>
    </submittedName>
</protein>
<name>A0A0K2SXR1_LEPSM</name>
<evidence type="ECO:0000313" key="2">
    <source>
        <dbReference type="EMBL" id="CDW18529.1"/>
    </source>
</evidence>
<dbReference type="Gene3D" id="1.10.10.1450">
    <property type="match status" value="1"/>
</dbReference>
<evidence type="ECO:0000259" key="1">
    <source>
        <dbReference type="Pfam" id="PF17906"/>
    </source>
</evidence>
<dbReference type="InterPro" id="IPR036397">
    <property type="entry name" value="RNaseH_sf"/>
</dbReference>
<dbReference type="InterPro" id="IPR001888">
    <property type="entry name" value="Transposase_1"/>
</dbReference>
<dbReference type="OrthoDB" id="6371477at2759"/>
<proteinExistence type="predicted"/>
<reference evidence="2" key="1">
    <citation type="submission" date="2014-05" db="EMBL/GenBank/DDBJ databases">
        <authorList>
            <person name="Chronopoulou M."/>
        </authorList>
    </citation>
    <scope>NUCLEOTIDE SEQUENCE</scope>
    <source>
        <tissue evidence="2">Whole organism</tissue>
    </source>
</reference>
<feature type="domain" description="Mos1 transposase HTH" evidence="1">
    <location>
        <begin position="38"/>
        <end position="83"/>
    </location>
</feature>
<dbReference type="EMBL" id="HACA01001168">
    <property type="protein sequence ID" value="CDW18529.1"/>
    <property type="molecule type" value="Transcribed_RNA"/>
</dbReference>
<dbReference type="GO" id="GO:0003676">
    <property type="term" value="F:nucleic acid binding"/>
    <property type="evidence" value="ECO:0007669"/>
    <property type="project" value="InterPro"/>
</dbReference>
<dbReference type="PANTHER" id="PTHR46060">
    <property type="entry name" value="MARINER MOS1 TRANSPOSASE-LIKE PROTEIN"/>
    <property type="match status" value="1"/>
</dbReference>
<dbReference type="InterPro" id="IPR052709">
    <property type="entry name" value="Transposase-MT_Hybrid"/>
</dbReference>
<organism evidence="2">
    <name type="scientific">Lepeophtheirus salmonis</name>
    <name type="common">Salmon louse</name>
    <name type="synonym">Caligus salmonis</name>
    <dbReference type="NCBI Taxonomy" id="72036"/>
    <lineage>
        <taxon>Eukaryota</taxon>
        <taxon>Metazoa</taxon>
        <taxon>Ecdysozoa</taxon>
        <taxon>Arthropoda</taxon>
        <taxon>Crustacea</taxon>
        <taxon>Multicrustacea</taxon>
        <taxon>Hexanauplia</taxon>
        <taxon>Copepoda</taxon>
        <taxon>Siphonostomatoida</taxon>
        <taxon>Caligidae</taxon>
        <taxon>Lepeophtheirus</taxon>
    </lineage>
</organism>
<dbReference type="Gene3D" id="3.30.420.10">
    <property type="entry name" value="Ribonuclease H-like superfamily/Ribonuclease H"/>
    <property type="match status" value="1"/>
</dbReference>
<sequence length="246" mass="28640">MLISTCVNNIEFIVCIVKFNNSLFSLVKMSNFVLTNYDVRTSLIFCYQLKKTASRAHLMLVEAYGGHVLSRAQCFRGFEKFQSVEFDVRNDASERRYVLRPVRCLWYDLLQPDQTVNGDCYQQQLTDLNQDIRQKCPKYEARQHKVIFIDDNLHLHRSIAIRQLVESYNWEPLAHVTYSPDLAPTSLPSMSLALNDLRFNSQAEAKNGSMAGFQPKTNDFFFWKGIHKLPERWKKCVATEGAYFEN</sequence>
<dbReference type="Pfam" id="PF01359">
    <property type="entry name" value="Transposase_1"/>
    <property type="match status" value="1"/>
</dbReference>
<accession>A0A0K2SXR1</accession>
<dbReference type="InterPro" id="IPR041426">
    <property type="entry name" value="Mos1_HTH"/>
</dbReference>